<name>A0AAN9SNW4_PSOTE</name>
<evidence type="ECO:0000256" key="2">
    <source>
        <dbReference type="ARBA" id="ARBA00022737"/>
    </source>
</evidence>
<accession>A0AAN9SNW4</accession>
<dbReference type="EMBL" id="JAYMYS010000003">
    <property type="protein sequence ID" value="KAK7401086.1"/>
    <property type="molecule type" value="Genomic_DNA"/>
</dbReference>
<dbReference type="InterPro" id="IPR011713">
    <property type="entry name" value="Leu-rich_rpt_3"/>
</dbReference>
<evidence type="ECO:0000313" key="4">
    <source>
        <dbReference type="Proteomes" id="UP001386955"/>
    </source>
</evidence>
<protein>
    <submittedName>
        <fullName evidence="3">Uncharacterized protein</fullName>
    </submittedName>
</protein>
<evidence type="ECO:0000313" key="3">
    <source>
        <dbReference type="EMBL" id="KAK7401086.1"/>
    </source>
</evidence>
<dbReference type="AlphaFoldDB" id="A0AAN9SNW4"/>
<comment type="caution">
    <text evidence="3">The sequence shown here is derived from an EMBL/GenBank/DDBJ whole genome shotgun (WGS) entry which is preliminary data.</text>
</comment>
<keyword evidence="1" id="KW-0433">Leucine-rich repeat</keyword>
<dbReference type="PANTHER" id="PTHR11017">
    <property type="entry name" value="LEUCINE-RICH REPEAT-CONTAINING PROTEIN"/>
    <property type="match status" value="1"/>
</dbReference>
<dbReference type="PANTHER" id="PTHR11017:SF243">
    <property type="entry name" value="ADP-RIBOSYL CYCLASE_CYCLIC ADP-RIBOSE HYDROLASE"/>
    <property type="match status" value="1"/>
</dbReference>
<dbReference type="Pfam" id="PF07725">
    <property type="entry name" value="LRR_3"/>
    <property type="match status" value="1"/>
</dbReference>
<keyword evidence="4" id="KW-1185">Reference proteome</keyword>
<sequence>MTNVRFLKLYRGHHYRRSKEQFNVYFDNGLESLSHKLTYLYWEGFCLESLPSNFYAEQLVELSMGNSKVKKLWDGVQPEELEAPLMRKNIVKNSFMYGRGIESDLLKKIDKGVLQKLTLEYSNQPKNLVGIEYSYKVIEVLKIGSSEVITLGIWGMRDIGKMTVASALYAKLSHEFEVELHMPNSKVKKAMDGVQIDLEGSRDLIEFPDLSKVENLERILLVRCEGLHQLHPFVGQEPHYERIKECGVFPVYHLGSGYKLLGSGNRPIGIRVSINKEYCEQLLHTLKRRKTSS</sequence>
<dbReference type="InterPro" id="IPR044974">
    <property type="entry name" value="Disease_R_plants"/>
</dbReference>
<dbReference type="Proteomes" id="UP001386955">
    <property type="component" value="Unassembled WGS sequence"/>
</dbReference>
<proteinExistence type="predicted"/>
<reference evidence="3 4" key="1">
    <citation type="submission" date="2024-01" db="EMBL/GenBank/DDBJ databases">
        <title>The genomes of 5 underutilized Papilionoideae crops provide insights into root nodulation and disease resistanc.</title>
        <authorList>
            <person name="Jiang F."/>
        </authorList>
    </citation>
    <scope>NUCLEOTIDE SEQUENCE [LARGE SCALE GENOMIC DNA]</scope>
    <source>
        <strain evidence="3">DUOXIRENSHENG_FW03</strain>
        <tissue evidence="3">Leaves</tissue>
    </source>
</reference>
<evidence type="ECO:0000256" key="1">
    <source>
        <dbReference type="ARBA" id="ARBA00022614"/>
    </source>
</evidence>
<keyword evidence="2" id="KW-0677">Repeat</keyword>
<dbReference type="Gene3D" id="3.80.10.10">
    <property type="entry name" value="Ribonuclease Inhibitor"/>
    <property type="match status" value="1"/>
</dbReference>
<organism evidence="3 4">
    <name type="scientific">Psophocarpus tetragonolobus</name>
    <name type="common">Winged bean</name>
    <name type="synonym">Dolichos tetragonolobus</name>
    <dbReference type="NCBI Taxonomy" id="3891"/>
    <lineage>
        <taxon>Eukaryota</taxon>
        <taxon>Viridiplantae</taxon>
        <taxon>Streptophyta</taxon>
        <taxon>Embryophyta</taxon>
        <taxon>Tracheophyta</taxon>
        <taxon>Spermatophyta</taxon>
        <taxon>Magnoliopsida</taxon>
        <taxon>eudicotyledons</taxon>
        <taxon>Gunneridae</taxon>
        <taxon>Pentapetalae</taxon>
        <taxon>rosids</taxon>
        <taxon>fabids</taxon>
        <taxon>Fabales</taxon>
        <taxon>Fabaceae</taxon>
        <taxon>Papilionoideae</taxon>
        <taxon>50 kb inversion clade</taxon>
        <taxon>NPAAA clade</taxon>
        <taxon>indigoferoid/millettioid clade</taxon>
        <taxon>Phaseoleae</taxon>
        <taxon>Psophocarpus</taxon>
    </lineage>
</organism>
<gene>
    <name evidence="3" type="ORF">VNO78_12400</name>
</gene>
<dbReference type="InterPro" id="IPR032675">
    <property type="entry name" value="LRR_dom_sf"/>
</dbReference>
<dbReference type="GO" id="GO:0006952">
    <property type="term" value="P:defense response"/>
    <property type="evidence" value="ECO:0007669"/>
    <property type="project" value="InterPro"/>
</dbReference>